<reference evidence="2 3" key="1">
    <citation type="submission" date="2014-04" db="EMBL/GenBank/DDBJ databases">
        <authorList>
            <consortium name="DOE Joint Genome Institute"/>
            <person name="Kuo A."/>
            <person name="Kohler A."/>
            <person name="Costa M.D."/>
            <person name="Nagy L.G."/>
            <person name="Floudas D."/>
            <person name="Copeland A."/>
            <person name="Barry K.W."/>
            <person name="Cichocki N."/>
            <person name="Veneault-Fourrey C."/>
            <person name="LaButti K."/>
            <person name="Lindquist E.A."/>
            <person name="Lipzen A."/>
            <person name="Lundell T."/>
            <person name="Morin E."/>
            <person name="Murat C."/>
            <person name="Sun H."/>
            <person name="Tunlid A."/>
            <person name="Henrissat B."/>
            <person name="Grigoriev I.V."/>
            <person name="Hibbett D.S."/>
            <person name="Martin F."/>
            <person name="Nordberg H.P."/>
            <person name="Cantor M.N."/>
            <person name="Hua S.X."/>
        </authorList>
    </citation>
    <scope>NUCLEOTIDE SEQUENCE [LARGE SCALE GENOMIC DNA]</scope>
    <source>
        <strain evidence="2 3">441</strain>
    </source>
</reference>
<sequence>MYPGTSVAEFPTPNSAASARLLAAEEGSVGVSAGNGEADPDPPMGEFLGEPYTGEAHPPLPRHRHNLQANRDLQSQDQPPYVGGDGLYSGDEQFSYEGIPYHRSINPGWYDPSGRGSDIHYGAYHPQFILPPPFPPHRFPAWGYANDPTIHWPHSARGPGHHAHAPLPFRGARNAEYANASGSRKPLVSAHRQAQAYNLMPSDGGMLLGTRGGPEYSARTSPDAILEPSRPARG</sequence>
<proteinExistence type="predicted"/>
<dbReference type="AlphaFoldDB" id="A0A0C9YV85"/>
<feature type="compositionally biased region" description="Low complexity" evidence="1">
    <location>
        <begin position="15"/>
        <end position="26"/>
    </location>
</feature>
<dbReference type="OrthoDB" id="2691352at2759"/>
<dbReference type="EMBL" id="KN834154">
    <property type="protein sequence ID" value="KIK11813.1"/>
    <property type="molecule type" value="Genomic_DNA"/>
</dbReference>
<dbReference type="Proteomes" id="UP000054018">
    <property type="component" value="Unassembled WGS sequence"/>
</dbReference>
<organism evidence="2 3">
    <name type="scientific">Pisolithus microcarpus 441</name>
    <dbReference type="NCBI Taxonomy" id="765257"/>
    <lineage>
        <taxon>Eukaryota</taxon>
        <taxon>Fungi</taxon>
        <taxon>Dikarya</taxon>
        <taxon>Basidiomycota</taxon>
        <taxon>Agaricomycotina</taxon>
        <taxon>Agaricomycetes</taxon>
        <taxon>Agaricomycetidae</taxon>
        <taxon>Boletales</taxon>
        <taxon>Sclerodermatineae</taxon>
        <taxon>Pisolithaceae</taxon>
        <taxon>Pisolithus</taxon>
    </lineage>
</organism>
<accession>A0A0C9YV85</accession>
<evidence type="ECO:0000313" key="3">
    <source>
        <dbReference type="Proteomes" id="UP000054018"/>
    </source>
</evidence>
<reference evidence="3" key="2">
    <citation type="submission" date="2015-01" db="EMBL/GenBank/DDBJ databases">
        <title>Evolutionary Origins and Diversification of the Mycorrhizal Mutualists.</title>
        <authorList>
            <consortium name="DOE Joint Genome Institute"/>
            <consortium name="Mycorrhizal Genomics Consortium"/>
            <person name="Kohler A."/>
            <person name="Kuo A."/>
            <person name="Nagy L.G."/>
            <person name="Floudas D."/>
            <person name="Copeland A."/>
            <person name="Barry K.W."/>
            <person name="Cichocki N."/>
            <person name="Veneault-Fourrey C."/>
            <person name="LaButti K."/>
            <person name="Lindquist E.A."/>
            <person name="Lipzen A."/>
            <person name="Lundell T."/>
            <person name="Morin E."/>
            <person name="Murat C."/>
            <person name="Riley R."/>
            <person name="Ohm R."/>
            <person name="Sun H."/>
            <person name="Tunlid A."/>
            <person name="Henrissat B."/>
            <person name="Grigoriev I.V."/>
            <person name="Hibbett D.S."/>
            <person name="Martin F."/>
        </authorList>
    </citation>
    <scope>NUCLEOTIDE SEQUENCE [LARGE SCALE GENOMIC DNA]</scope>
    <source>
        <strain evidence="3">441</strain>
    </source>
</reference>
<evidence type="ECO:0000313" key="2">
    <source>
        <dbReference type="EMBL" id="KIK11813.1"/>
    </source>
</evidence>
<protein>
    <submittedName>
        <fullName evidence="2">Uncharacterized protein</fullName>
    </submittedName>
</protein>
<keyword evidence="3" id="KW-1185">Reference proteome</keyword>
<name>A0A0C9YV85_9AGAM</name>
<gene>
    <name evidence="2" type="ORF">PISMIDRAFT_19203</name>
</gene>
<dbReference type="HOGENOM" id="CLU_1185424_0_0_1"/>
<feature type="region of interest" description="Disordered" evidence="1">
    <location>
        <begin position="201"/>
        <end position="234"/>
    </location>
</feature>
<feature type="region of interest" description="Disordered" evidence="1">
    <location>
        <begin position="1"/>
        <end position="63"/>
    </location>
</feature>
<evidence type="ECO:0000256" key="1">
    <source>
        <dbReference type="SAM" id="MobiDB-lite"/>
    </source>
</evidence>